<evidence type="ECO:0000256" key="1">
    <source>
        <dbReference type="SAM" id="SignalP"/>
    </source>
</evidence>
<keyword evidence="2" id="KW-1185">Reference proteome</keyword>
<dbReference type="WBParaSite" id="jg167">
    <property type="protein sequence ID" value="jg167"/>
    <property type="gene ID" value="jg167"/>
</dbReference>
<dbReference type="AlphaFoldDB" id="A0A915D738"/>
<reference evidence="3" key="1">
    <citation type="submission" date="2022-11" db="UniProtKB">
        <authorList>
            <consortium name="WormBaseParasite"/>
        </authorList>
    </citation>
    <scope>IDENTIFICATION</scope>
</reference>
<keyword evidence="1" id="KW-0732">Signal</keyword>
<protein>
    <submittedName>
        <fullName evidence="3">Uncharacterized protein</fullName>
    </submittedName>
</protein>
<name>A0A915D738_9BILA</name>
<organism evidence="2 3">
    <name type="scientific">Ditylenchus dipsaci</name>
    <dbReference type="NCBI Taxonomy" id="166011"/>
    <lineage>
        <taxon>Eukaryota</taxon>
        <taxon>Metazoa</taxon>
        <taxon>Ecdysozoa</taxon>
        <taxon>Nematoda</taxon>
        <taxon>Chromadorea</taxon>
        <taxon>Rhabditida</taxon>
        <taxon>Tylenchina</taxon>
        <taxon>Tylenchomorpha</taxon>
        <taxon>Sphaerularioidea</taxon>
        <taxon>Anguinidae</taxon>
        <taxon>Anguininae</taxon>
        <taxon>Ditylenchus</taxon>
    </lineage>
</organism>
<feature type="signal peptide" evidence="1">
    <location>
        <begin position="1"/>
        <end position="24"/>
    </location>
</feature>
<dbReference type="Proteomes" id="UP000887574">
    <property type="component" value="Unplaced"/>
</dbReference>
<feature type="chain" id="PRO_5036834178" evidence="1">
    <location>
        <begin position="25"/>
        <end position="134"/>
    </location>
</feature>
<proteinExistence type="predicted"/>
<evidence type="ECO:0000313" key="3">
    <source>
        <dbReference type="WBParaSite" id="jg167"/>
    </source>
</evidence>
<accession>A0A915D738</accession>
<sequence length="134" mass="14787">MSALLPTELLMVLLVLTLAGCANSWRSDEDTSHEEPKRGDSAVLSRYGRASHSAVLSRYGKRSAVLSRYGKRSAVLSRYGKRSSLFAPPPMDVGYAQGQYPSVGFESASEQLFLCRRAYMDLLRCIPYSSTSII</sequence>
<evidence type="ECO:0000313" key="2">
    <source>
        <dbReference type="Proteomes" id="UP000887574"/>
    </source>
</evidence>